<dbReference type="EMBL" id="JABXXP010000518">
    <property type="protein sequence ID" value="NVN12627.1"/>
    <property type="molecule type" value="Genomic_DNA"/>
</dbReference>
<evidence type="ECO:0000313" key="3">
    <source>
        <dbReference type="Proteomes" id="UP000534870"/>
    </source>
</evidence>
<feature type="region of interest" description="Disordered" evidence="1">
    <location>
        <begin position="1"/>
        <end position="25"/>
    </location>
</feature>
<feature type="non-terminal residue" evidence="2">
    <location>
        <position position="48"/>
    </location>
</feature>
<dbReference type="Proteomes" id="UP000534870">
    <property type="component" value="Unassembled WGS sequence"/>
</dbReference>
<organism evidence="2 3">
    <name type="scientific">Nguyenibacter vanlangensis</name>
    <dbReference type="NCBI Taxonomy" id="1216886"/>
    <lineage>
        <taxon>Bacteria</taxon>
        <taxon>Pseudomonadati</taxon>
        <taxon>Pseudomonadota</taxon>
        <taxon>Alphaproteobacteria</taxon>
        <taxon>Acetobacterales</taxon>
        <taxon>Acetobacteraceae</taxon>
        <taxon>Nguyenibacter</taxon>
    </lineage>
</organism>
<evidence type="ECO:0000313" key="2">
    <source>
        <dbReference type="EMBL" id="NVN12627.1"/>
    </source>
</evidence>
<protein>
    <submittedName>
        <fullName evidence="2">Uncharacterized protein</fullName>
    </submittedName>
</protein>
<evidence type="ECO:0000256" key="1">
    <source>
        <dbReference type="SAM" id="MobiDB-lite"/>
    </source>
</evidence>
<comment type="caution">
    <text evidence="2">The sequence shown here is derived from an EMBL/GenBank/DDBJ whole genome shotgun (WGS) entry which is preliminary data.</text>
</comment>
<gene>
    <name evidence="2" type="ORF">HUK84_16090</name>
</gene>
<proteinExistence type="predicted"/>
<name>A0A7Y7IYT1_9PROT</name>
<reference evidence="2 3" key="1">
    <citation type="submission" date="2020-06" db="EMBL/GenBank/DDBJ databases">
        <title>Description of novel acetic acid bacteria.</title>
        <authorList>
            <person name="Sombolestani A."/>
        </authorList>
    </citation>
    <scope>NUCLEOTIDE SEQUENCE [LARGE SCALE GENOMIC DNA]</scope>
    <source>
        <strain evidence="2 3">LMG 31431</strain>
    </source>
</reference>
<sequence length="48" mass="5248">MTARSHWNGIRMRSVQAAADPDDAPRTVTLPVDWDDEAASALVRLARG</sequence>
<dbReference type="AlphaFoldDB" id="A0A7Y7IYT1"/>
<accession>A0A7Y7IYT1</accession>